<dbReference type="GO" id="GO:0004497">
    <property type="term" value="F:monooxygenase activity"/>
    <property type="evidence" value="ECO:0007669"/>
    <property type="project" value="UniProtKB-KW"/>
</dbReference>
<gene>
    <name evidence="8" type="ORF">H6P81_016494</name>
</gene>
<evidence type="ECO:0000256" key="7">
    <source>
        <dbReference type="SAM" id="Phobius"/>
    </source>
</evidence>
<dbReference type="FunFam" id="1.10.630.10:FF:000007">
    <property type="entry name" value="Cytochrome P450 76C4"/>
    <property type="match status" value="1"/>
</dbReference>
<dbReference type="PRINTS" id="PR00385">
    <property type="entry name" value="P450"/>
</dbReference>
<dbReference type="InterPro" id="IPR001128">
    <property type="entry name" value="Cyt_P450"/>
</dbReference>
<evidence type="ECO:0000256" key="5">
    <source>
        <dbReference type="PIRSR" id="PIRSR602401-1"/>
    </source>
</evidence>
<evidence type="ECO:0000256" key="2">
    <source>
        <dbReference type="ARBA" id="ARBA00022723"/>
    </source>
</evidence>
<protein>
    <recommendedName>
        <fullName evidence="10">Cytochrome P450</fullName>
    </recommendedName>
</protein>
<keyword evidence="6" id="KW-0503">Monooxygenase</keyword>
<dbReference type="PROSITE" id="PS00086">
    <property type="entry name" value="CYTOCHROME_P450"/>
    <property type="match status" value="1"/>
</dbReference>
<reference evidence="8 9" key="1">
    <citation type="submission" date="2021-07" db="EMBL/GenBank/DDBJ databases">
        <title>The Aristolochia fimbriata genome: insights into angiosperm evolution, floral development and chemical biosynthesis.</title>
        <authorList>
            <person name="Jiao Y."/>
        </authorList>
    </citation>
    <scope>NUCLEOTIDE SEQUENCE [LARGE SCALE GENOMIC DNA]</scope>
    <source>
        <strain evidence="8">IBCAS-2021</strain>
        <tissue evidence="8">Leaf</tissue>
    </source>
</reference>
<evidence type="ECO:0000256" key="6">
    <source>
        <dbReference type="RuleBase" id="RU000461"/>
    </source>
</evidence>
<dbReference type="GO" id="GO:0020037">
    <property type="term" value="F:heme binding"/>
    <property type="evidence" value="ECO:0007669"/>
    <property type="project" value="InterPro"/>
</dbReference>
<keyword evidence="7" id="KW-1133">Transmembrane helix</keyword>
<dbReference type="PANTHER" id="PTHR47950">
    <property type="entry name" value="CYTOCHROME P450, FAMILY 76, SUBFAMILY C, POLYPEPTIDE 5-RELATED"/>
    <property type="match status" value="1"/>
</dbReference>
<evidence type="ECO:0000256" key="3">
    <source>
        <dbReference type="ARBA" id="ARBA00023002"/>
    </source>
</evidence>
<keyword evidence="7" id="KW-0472">Membrane</keyword>
<dbReference type="Pfam" id="PF00067">
    <property type="entry name" value="p450"/>
    <property type="match status" value="1"/>
</dbReference>
<name>A0AAV7E951_ARIFI</name>
<keyword evidence="2 5" id="KW-0479">Metal-binding</keyword>
<dbReference type="InterPro" id="IPR017972">
    <property type="entry name" value="Cyt_P450_CS"/>
</dbReference>
<accession>A0AAV7E951</accession>
<evidence type="ECO:0000256" key="1">
    <source>
        <dbReference type="ARBA" id="ARBA00010617"/>
    </source>
</evidence>
<comment type="cofactor">
    <cofactor evidence="5">
        <name>heme</name>
        <dbReference type="ChEBI" id="CHEBI:30413"/>
    </cofactor>
</comment>
<keyword evidence="5 6" id="KW-0349">Heme</keyword>
<feature type="transmembrane region" description="Helical" evidence="7">
    <location>
        <begin position="20"/>
        <end position="39"/>
    </location>
</feature>
<keyword evidence="9" id="KW-1185">Reference proteome</keyword>
<dbReference type="PRINTS" id="PR00463">
    <property type="entry name" value="EP450I"/>
</dbReference>
<evidence type="ECO:0008006" key="10">
    <source>
        <dbReference type="Google" id="ProtNLM"/>
    </source>
</evidence>
<organism evidence="8 9">
    <name type="scientific">Aristolochia fimbriata</name>
    <name type="common">White veined hardy Dutchman's pipe vine</name>
    <dbReference type="NCBI Taxonomy" id="158543"/>
    <lineage>
        <taxon>Eukaryota</taxon>
        <taxon>Viridiplantae</taxon>
        <taxon>Streptophyta</taxon>
        <taxon>Embryophyta</taxon>
        <taxon>Tracheophyta</taxon>
        <taxon>Spermatophyta</taxon>
        <taxon>Magnoliopsida</taxon>
        <taxon>Magnoliidae</taxon>
        <taxon>Piperales</taxon>
        <taxon>Aristolochiaceae</taxon>
        <taxon>Aristolochia</taxon>
    </lineage>
</organism>
<dbReference type="AlphaFoldDB" id="A0AAV7E951"/>
<dbReference type="InterPro" id="IPR002401">
    <property type="entry name" value="Cyt_P450_E_grp-I"/>
</dbReference>
<dbReference type="PANTHER" id="PTHR47950:SF44">
    <property type="entry name" value="CYTOCHROME P450, FAMILY 76, SUBFAMILY C, POLYPEPTIDE 5-RELATED"/>
    <property type="match status" value="1"/>
</dbReference>
<evidence type="ECO:0000313" key="8">
    <source>
        <dbReference type="EMBL" id="KAG9445154.1"/>
    </source>
</evidence>
<keyword evidence="4 5" id="KW-0408">Iron</keyword>
<keyword evidence="3 6" id="KW-0560">Oxidoreductase</keyword>
<dbReference type="GO" id="GO:0005506">
    <property type="term" value="F:iron ion binding"/>
    <property type="evidence" value="ECO:0007669"/>
    <property type="project" value="InterPro"/>
</dbReference>
<dbReference type="SUPFAM" id="SSF48264">
    <property type="entry name" value="Cytochrome P450"/>
    <property type="match status" value="1"/>
</dbReference>
<dbReference type="EMBL" id="JAINDJ010000006">
    <property type="protein sequence ID" value="KAG9445154.1"/>
    <property type="molecule type" value="Genomic_DNA"/>
</dbReference>
<dbReference type="Gene3D" id="1.10.630.10">
    <property type="entry name" value="Cytochrome P450"/>
    <property type="match status" value="1"/>
</dbReference>
<comment type="similarity">
    <text evidence="1 6">Belongs to the cytochrome P450 family.</text>
</comment>
<proteinExistence type="inferred from homology"/>
<sequence>MSMCSCFYLDEINYTVMDNWVVFLCVSAVLLSTAVHGVMQAFRRRKLPPGPIGLPIFGNLFQIMGKPHESMAALAKSHGPLMTLQLGFVTAVVASSPETAKEILQKHGQAFAGRTVPDAVTAGRDYELSSAWVPPDARWRSRRKIFNTQIFTAARLDALEPLLNRKMIDMTEYVGELSLTGQAVDVGHLAFSTMLNAISNLVFSVDVVDYKSESGGEFRDMMARIMEDSGKPNMADFFPFLKRFDLQGIRRHIKVAYDYHQLIIDDLIDRRLQSRLPRKNDFLDVLLDQSEEEQNFDRRSVKILISDLFIAGGDTTANTVEWVMAELMRNPRIMRKAQEEVRSRPGIKQSEIAGLRYLQAVVKETMRLHPIAPLLLPHRAETDAELCGYCVPRNTQVFINAWAIARDESRWRDPASFSPERMLEEEVDYLGTDFGFIPFGSGRRMCPGWPLAVRMVPLMLASLLRSFDWDLPVEASPETIDMADKFGVTLRKAVPLLAVPVKRLF</sequence>
<dbReference type="CDD" id="cd11073">
    <property type="entry name" value="CYP76-like"/>
    <property type="match status" value="1"/>
</dbReference>
<feature type="binding site" description="axial binding residue" evidence="5">
    <location>
        <position position="446"/>
    </location>
    <ligand>
        <name>heme</name>
        <dbReference type="ChEBI" id="CHEBI:30413"/>
    </ligand>
    <ligandPart>
        <name>Fe</name>
        <dbReference type="ChEBI" id="CHEBI:18248"/>
    </ligandPart>
</feature>
<dbReference type="GO" id="GO:0016705">
    <property type="term" value="F:oxidoreductase activity, acting on paired donors, with incorporation or reduction of molecular oxygen"/>
    <property type="evidence" value="ECO:0007669"/>
    <property type="project" value="InterPro"/>
</dbReference>
<evidence type="ECO:0000256" key="4">
    <source>
        <dbReference type="ARBA" id="ARBA00023004"/>
    </source>
</evidence>
<keyword evidence="7" id="KW-0812">Transmembrane</keyword>
<comment type="caution">
    <text evidence="8">The sequence shown here is derived from an EMBL/GenBank/DDBJ whole genome shotgun (WGS) entry which is preliminary data.</text>
</comment>
<evidence type="ECO:0000313" key="9">
    <source>
        <dbReference type="Proteomes" id="UP000825729"/>
    </source>
</evidence>
<dbReference type="Proteomes" id="UP000825729">
    <property type="component" value="Unassembled WGS sequence"/>
</dbReference>
<dbReference type="InterPro" id="IPR036396">
    <property type="entry name" value="Cyt_P450_sf"/>
</dbReference>